<dbReference type="CDD" id="cd03674">
    <property type="entry name" value="NUDIX_Hydrolase"/>
    <property type="match status" value="1"/>
</dbReference>
<dbReference type="InterPro" id="IPR020084">
    <property type="entry name" value="NUDIX_hydrolase_CS"/>
</dbReference>
<feature type="domain" description="Nudix hydrolase" evidence="2">
    <location>
        <begin position="43"/>
        <end position="169"/>
    </location>
</feature>
<gene>
    <name evidence="3" type="ORF">UFOPK2366_00269</name>
</gene>
<dbReference type="EMBL" id="CAEZXM010000031">
    <property type="protein sequence ID" value="CAB4681893.1"/>
    <property type="molecule type" value="Genomic_DNA"/>
</dbReference>
<dbReference type="AlphaFoldDB" id="A0A6J6NBF3"/>
<dbReference type="InterPro" id="IPR015797">
    <property type="entry name" value="NUDIX_hydrolase-like_dom_sf"/>
</dbReference>
<dbReference type="InterPro" id="IPR020476">
    <property type="entry name" value="Nudix_hydrolase"/>
</dbReference>
<protein>
    <submittedName>
        <fullName evidence="3">Unannotated protein</fullName>
    </submittedName>
</protein>
<reference evidence="3" key="1">
    <citation type="submission" date="2020-05" db="EMBL/GenBank/DDBJ databases">
        <authorList>
            <person name="Chiriac C."/>
            <person name="Salcher M."/>
            <person name="Ghai R."/>
            <person name="Kavagutti S V."/>
        </authorList>
    </citation>
    <scope>NUCLEOTIDE SEQUENCE</scope>
</reference>
<dbReference type="PROSITE" id="PS00893">
    <property type="entry name" value="NUDIX_BOX"/>
    <property type="match status" value="1"/>
</dbReference>
<dbReference type="PANTHER" id="PTHR43736">
    <property type="entry name" value="ADP-RIBOSE PYROPHOSPHATASE"/>
    <property type="match status" value="1"/>
</dbReference>
<proteinExistence type="predicted"/>
<organism evidence="3">
    <name type="scientific">freshwater metagenome</name>
    <dbReference type="NCBI Taxonomy" id="449393"/>
    <lineage>
        <taxon>unclassified sequences</taxon>
        <taxon>metagenomes</taxon>
        <taxon>ecological metagenomes</taxon>
    </lineage>
</organism>
<dbReference type="PRINTS" id="PR00502">
    <property type="entry name" value="NUDIXFAMILY"/>
</dbReference>
<dbReference type="GO" id="GO:0016787">
    <property type="term" value="F:hydrolase activity"/>
    <property type="evidence" value="ECO:0007669"/>
    <property type="project" value="UniProtKB-KW"/>
</dbReference>
<dbReference type="PROSITE" id="PS51462">
    <property type="entry name" value="NUDIX"/>
    <property type="match status" value="1"/>
</dbReference>
<name>A0A6J6NBF3_9ZZZZ</name>
<keyword evidence="1" id="KW-0378">Hydrolase</keyword>
<sequence length="176" mass="19195">MRSDIRNAVLARVGVDPREVRSLLAFVEHLDLLEHPFSEDADPVHVTASAIVVGSRGVVLHLHKRLGLWLQPGGHIEAGESPSDGALREAREETGLDVWHPATGPELVHIDVHPGPRGHTHLDIRYLVFGPDADPVPPEGESPDARWFGWAEAIAIADEGLVGALRLLQPRFDPQS</sequence>
<evidence type="ECO:0000256" key="1">
    <source>
        <dbReference type="ARBA" id="ARBA00022801"/>
    </source>
</evidence>
<evidence type="ECO:0000259" key="2">
    <source>
        <dbReference type="PROSITE" id="PS51462"/>
    </source>
</evidence>
<accession>A0A6J6NBF3</accession>
<dbReference type="SUPFAM" id="SSF55811">
    <property type="entry name" value="Nudix"/>
    <property type="match status" value="1"/>
</dbReference>
<dbReference type="Pfam" id="PF00293">
    <property type="entry name" value="NUDIX"/>
    <property type="match status" value="1"/>
</dbReference>
<dbReference type="Gene3D" id="3.90.79.10">
    <property type="entry name" value="Nucleoside Triphosphate Pyrophosphohydrolase"/>
    <property type="match status" value="1"/>
</dbReference>
<dbReference type="PANTHER" id="PTHR43736:SF1">
    <property type="entry name" value="DIHYDRONEOPTERIN TRIPHOSPHATE DIPHOSPHATASE"/>
    <property type="match status" value="1"/>
</dbReference>
<evidence type="ECO:0000313" key="3">
    <source>
        <dbReference type="EMBL" id="CAB4681893.1"/>
    </source>
</evidence>
<dbReference type="InterPro" id="IPR000086">
    <property type="entry name" value="NUDIX_hydrolase_dom"/>
</dbReference>